<evidence type="ECO:0000313" key="2">
    <source>
        <dbReference type="Proteomes" id="UP000285060"/>
    </source>
</evidence>
<accession>A0A418AH57</accession>
<name>A0A418AH57_9STRA</name>
<keyword evidence="2" id="KW-1185">Reference proteome</keyword>
<dbReference type="AlphaFoldDB" id="A0A418AH57"/>
<dbReference type="VEuPathDB" id="FungiDB:H310_12684"/>
<comment type="caution">
    <text evidence="1">The sequence shown here is derived from an EMBL/GenBank/DDBJ whole genome shotgun (WGS) entry which is preliminary data.</text>
</comment>
<protein>
    <submittedName>
        <fullName evidence="1">Uncharacterized protein</fullName>
    </submittedName>
</protein>
<evidence type="ECO:0000313" key="1">
    <source>
        <dbReference type="EMBL" id="RHY20820.1"/>
    </source>
</evidence>
<organism evidence="1 2">
    <name type="scientific">Aphanomyces invadans</name>
    <dbReference type="NCBI Taxonomy" id="157072"/>
    <lineage>
        <taxon>Eukaryota</taxon>
        <taxon>Sar</taxon>
        <taxon>Stramenopiles</taxon>
        <taxon>Oomycota</taxon>
        <taxon>Saprolegniomycetes</taxon>
        <taxon>Saprolegniales</taxon>
        <taxon>Verrucalvaceae</taxon>
        <taxon>Aphanomyces</taxon>
    </lineage>
</organism>
<dbReference type="EMBL" id="QUSY01002544">
    <property type="protein sequence ID" value="RHY20820.1"/>
    <property type="molecule type" value="Genomic_DNA"/>
</dbReference>
<gene>
    <name evidence="1" type="ORF">DYB32_009951</name>
</gene>
<proteinExistence type="predicted"/>
<reference evidence="1 2" key="1">
    <citation type="submission" date="2018-08" db="EMBL/GenBank/DDBJ databases">
        <title>Aphanomyces genome sequencing and annotation.</title>
        <authorList>
            <person name="Minardi D."/>
            <person name="Oidtmann B."/>
            <person name="Van Der Giezen M."/>
            <person name="Studholme D.J."/>
        </authorList>
    </citation>
    <scope>NUCLEOTIDE SEQUENCE [LARGE SCALE GENOMIC DNA]</scope>
    <source>
        <strain evidence="1 2">NJM0002</strain>
    </source>
</reference>
<dbReference type="Proteomes" id="UP000285060">
    <property type="component" value="Unassembled WGS sequence"/>
</dbReference>
<sequence>MSPSVAVDALGFWTSPFYGLLASEGFVVVNQVQHKLVLSTGDQIPVLVYEKLVVQRVQHASETLSLTAIQAPYLASAIVVGHGCAYPSVLLVLKCKRDAKLVDEALDKSRALGSKATTVYEVQKCSLWAVALDALLDSLKHPTDVDGSSNCPTTERVNARRRARLARDADFEMARARHHER</sequence>